<proteinExistence type="predicted"/>
<organism evidence="1 2">
    <name type="scientific">Marivita hallyeonensis</name>
    <dbReference type="NCBI Taxonomy" id="996342"/>
    <lineage>
        <taxon>Bacteria</taxon>
        <taxon>Pseudomonadati</taxon>
        <taxon>Pseudomonadota</taxon>
        <taxon>Alphaproteobacteria</taxon>
        <taxon>Rhodobacterales</taxon>
        <taxon>Roseobacteraceae</taxon>
        <taxon>Marivita</taxon>
    </lineage>
</organism>
<reference evidence="1 2" key="1">
    <citation type="submission" date="2016-11" db="EMBL/GenBank/DDBJ databases">
        <authorList>
            <person name="Jaros S."/>
            <person name="Januszkiewicz K."/>
            <person name="Wedrychowicz H."/>
        </authorList>
    </citation>
    <scope>NUCLEOTIDE SEQUENCE [LARGE SCALE GENOMIC DNA]</scope>
    <source>
        <strain evidence="1 2">DSM 29431</strain>
    </source>
</reference>
<gene>
    <name evidence="1" type="ORF">SAMN05443551_2142</name>
</gene>
<evidence type="ECO:0000313" key="2">
    <source>
        <dbReference type="Proteomes" id="UP000184221"/>
    </source>
</evidence>
<dbReference type="Proteomes" id="UP000184221">
    <property type="component" value="Unassembled WGS sequence"/>
</dbReference>
<sequence length="125" mass="13595">MTAYSLSKSRFFEGVWEGVIAGDADDAPKPQVDVRVHDVPVPDVVIEPLEDPASWLLKVPVPANMIADGVHTFVISEAAIGQPLGDFSIIAGDAAGEDIRAEISLLRAELDMLKRSFRRHCRETA</sequence>
<dbReference type="OrthoDB" id="7772846at2"/>
<dbReference type="AlphaFoldDB" id="A0A1M5T9X6"/>
<keyword evidence="2" id="KW-1185">Reference proteome</keyword>
<evidence type="ECO:0000313" key="1">
    <source>
        <dbReference type="EMBL" id="SHH47522.1"/>
    </source>
</evidence>
<name>A0A1M5T9X6_9RHOB</name>
<protein>
    <submittedName>
        <fullName evidence="1">Uncharacterized protein</fullName>
    </submittedName>
</protein>
<dbReference type="EMBL" id="FQXC01000003">
    <property type="protein sequence ID" value="SHH47522.1"/>
    <property type="molecule type" value="Genomic_DNA"/>
</dbReference>
<dbReference type="RefSeq" id="WP_072777529.1">
    <property type="nucleotide sequence ID" value="NZ_FQXC01000003.1"/>
</dbReference>
<dbReference type="STRING" id="996342.SAMN05443551_2142"/>
<accession>A0A1M5T9X6</accession>